<organism evidence="4 5">
    <name type="scientific">Fimbriiglobus ruber</name>
    <dbReference type="NCBI Taxonomy" id="1908690"/>
    <lineage>
        <taxon>Bacteria</taxon>
        <taxon>Pseudomonadati</taxon>
        <taxon>Planctomycetota</taxon>
        <taxon>Planctomycetia</taxon>
        <taxon>Gemmatales</taxon>
        <taxon>Gemmataceae</taxon>
        <taxon>Fimbriiglobus</taxon>
    </lineage>
</organism>
<keyword evidence="1" id="KW-0343">GTPase activation</keyword>
<evidence type="ECO:0000256" key="1">
    <source>
        <dbReference type="ARBA" id="ARBA00022468"/>
    </source>
</evidence>
<dbReference type="PANTHER" id="PTHR24113:SF12">
    <property type="entry name" value="RAN GTPASE-ACTIVATING PROTEIN 1"/>
    <property type="match status" value="1"/>
</dbReference>
<keyword evidence="5" id="KW-1185">Reference proteome</keyword>
<dbReference type="GO" id="GO:0048471">
    <property type="term" value="C:perinuclear region of cytoplasm"/>
    <property type="evidence" value="ECO:0007669"/>
    <property type="project" value="TreeGrafter"/>
</dbReference>
<dbReference type="InterPro" id="IPR027038">
    <property type="entry name" value="RanGap"/>
</dbReference>
<dbReference type="NCBIfam" id="TIGR02996">
    <property type="entry name" value="rpt_mate_G_obs"/>
    <property type="match status" value="1"/>
</dbReference>
<dbReference type="GO" id="GO:0005096">
    <property type="term" value="F:GTPase activator activity"/>
    <property type="evidence" value="ECO:0007669"/>
    <property type="project" value="UniProtKB-KW"/>
</dbReference>
<protein>
    <submittedName>
        <fullName evidence="4">Uncharacterized protein</fullName>
    </submittedName>
</protein>
<dbReference type="InterPro" id="IPR014338">
    <property type="entry name" value="CHP02996_rpt-companion-dom"/>
</dbReference>
<dbReference type="AlphaFoldDB" id="A0A225D979"/>
<dbReference type="PANTHER" id="PTHR24113">
    <property type="entry name" value="RAN GTPASE-ACTIVATING PROTEIN 1"/>
    <property type="match status" value="1"/>
</dbReference>
<dbReference type="GO" id="GO:0031267">
    <property type="term" value="F:small GTPase binding"/>
    <property type="evidence" value="ECO:0007669"/>
    <property type="project" value="TreeGrafter"/>
</dbReference>
<dbReference type="EMBL" id="NIDE01000014">
    <property type="protein sequence ID" value="OWK38160.1"/>
    <property type="molecule type" value="Genomic_DNA"/>
</dbReference>
<dbReference type="OrthoDB" id="261413at2"/>
<evidence type="ECO:0000313" key="4">
    <source>
        <dbReference type="EMBL" id="OWK38160.1"/>
    </source>
</evidence>
<keyword evidence="2" id="KW-0433">Leucine-rich repeat</keyword>
<name>A0A225D979_9BACT</name>
<comment type="caution">
    <text evidence="4">The sequence shown here is derived from an EMBL/GenBank/DDBJ whole genome shotgun (WGS) entry which is preliminary data.</text>
</comment>
<proteinExistence type="predicted"/>
<keyword evidence="3" id="KW-0677">Repeat</keyword>
<dbReference type="InterPro" id="IPR001611">
    <property type="entry name" value="Leu-rich_rpt"/>
</dbReference>
<dbReference type="Pfam" id="PF13516">
    <property type="entry name" value="LRR_6"/>
    <property type="match status" value="3"/>
</dbReference>
<evidence type="ECO:0000256" key="2">
    <source>
        <dbReference type="ARBA" id="ARBA00022614"/>
    </source>
</evidence>
<dbReference type="SUPFAM" id="SSF52047">
    <property type="entry name" value="RNI-like"/>
    <property type="match status" value="1"/>
</dbReference>
<reference evidence="5" key="1">
    <citation type="submission" date="2017-06" db="EMBL/GenBank/DDBJ databases">
        <title>Genome analysis of Fimbriiglobus ruber SP5, the first member of the order Planctomycetales with confirmed chitinolytic capability.</title>
        <authorList>
            <person name="Ravin N.V."/>
            <person name="Rakitin A.L."/>
            <person name="Ivanova A.A."/>
            <person name="Beletsky A.V."/>
            <person name="Kulichevskaya I.S."/>
            <person name="Mardanov A.V."/>
            <person name="Dedysh S.N."/>
        </authorList>
    </citation>
    <scope>NUCLEOTIDE SEQUENCE [LARGE SCALE GENOMIC DNA]</scope>
    <source>
        <strain evidence="5">SP5</strain>
    </source>
</reference>
<dbReference type="GO" id="GO:0005829">
    <property type="term" value="C:cytosol"/>
    <property type="evidence" value="ECO:0007669"/>
    <property type="project" value="TreeGrafter"/>
</dbReference>
<sequence>MFNKRKYVSTEQQLLAAIWAAPNDDLPRLVYADYLEETGEPAKVARAEFIRVQCELARMDEDDDGRAALEKRERQLHKRHVKDWRAEVPKGLQSREFRRGFCWPRERVMTAKQFLALNKADWENVPLWRLRLEVPIKNVPAVAACDTLTRIGELSLNIDTDTPSARAAFLASPHLTNISALNLSWCHPGTEWVSVLNRYKPFPRLTKLKLSTSDLDSEITALADCTALASVTEFHFSGTGLGDTGLVALANFSRYPRLAHIRLEPYRDYDRTPTFTPAAVQTLSSSGYRKALRVLDFTCCFLGDVGLEALCTRAAFQLTELDLSFNGITDAGVITLAAWPGLATVRHLHLSFNRVARDGTRALIRSPYLSAVRQLSLVGNDFLARPSSRRYRDELVERFGKTVEFRLVDRPLG</sequence>
<accession>A0A225D979</accession>
<dbReference type="Gene3D" id="3.80.10.10">
    <property type="entry name" value="Ribonuclease Inhibitor"/>
    <property type="match status" value="1"/>
</dbReference>
<dbReference type="Proteomes" id="UP000214646">
    <property type="component" value="Unassembled WGS sequence"/>
</dbReference>
<dbReference type="InterPro" id="IPR032675">
    <property type="entry name" value="LRR_dom_sf"/>
</dbReference>
<gene>
    <name evidence="4" type="ORF">FRUB_07280</name>
</gene>
<dbReference type="RefSeq" id="WP_088258015.1">
    <property type="nucleotide sequence ID" value="NZ_NIDE01000014.1"/>
</dbReference>
<dbReference type="GO" id="GO:0006913">
    <property type="term" value="P:nucleocytoplasmic transport"/>
    <property type="evidence" value="ECO:0007669"/>
    <property type="project" value="TreeGrafter"/>
</dbReference>
<evidence type="ECO:0000256" key="3">
    <source>
        <dbReference type="ARBA" id="ARBA00022737"/>
    </source>
</evidence>
<evidence type="ECO:0000313" key="5">
    <source>
        <dbReference type="Proteomes" id="UP000214646"/>
    </source>
</evidence>